<dbReference type="PROSITE" id="PS51450">
    <property type="entry name" value="LRR"/>
    <property type="match status" value="1"/>
</dbReference>
<dbReference type="InterPro" id="IPR058192">
    <property type="entry name" value="WHD_ROQ1-like"/>
</dbReference>
<dbReference type="Gene3D" id="3.80.10.10">
    <property type="entry name" value="Ribonuclease Inhibitor"/>
    <property type="match status" value="1"/>
</dbReference>
<organism evidence="5 6">
    <name type="scientific">Malus baccata</name>
    <name type="common">Siberian crab apple</name>
    <name type="synonym">Pyrus baccata</name>
    <dbReference type="NCBI Taxonomy" id="106549"/>
    <lineage>
        <taxon>Eukaryota</taxon>
        <taxon>Viridiplantae</taxon>
        <taxon>Streptophyta</taxon>
        <taxon>Embryophyta</taxon>
        <taxon>Tracheophyta</taxon>
        <taxon>Spermatophyta</taxon>
        <taxon>Magnoliopsida</taxon>
        <taxon>eudicotyledons</taxon>
        <taxon>Gunneridae</taxon>
        <taxon>Pentapetalae</taxon>
        <taxon>rosids</taxon>
        <taxon>fabids</taxon>
        <taxon>Rosales</taxon>
        <taxon>Rosaceae</taxon>
        <taxon>Amygdaloideae</taxon>
        <taxon>Maleae</taxon>
        <taxon>Malus</taxon>
    </lineage>
</organism>
<dbReference type="AlphaFoldDB" id="A0A540MW87"/>
<dbReference type="Pfam" id="PF00931">
    <property type="entry name" value="NB-ARC"/>
    <property type="match status" value="1"/>
</dbReference>
<keyword evidence="6" id="KW-1185">Reference proteome</keyword>
<dbReference type="GO" id="GO:0043531">
    <property type="term" value="F:ADP binding"/>
    <property type="evidence" value="ECO:0007669"/>
    <property type="project" value="InterPro"/>
</dbReference>
<proteinExistence type="predicted"/>
<dbReference type="InterPro" id="IPR002182">
    <property type="entry name" value="NB-ARC"/>
</dbReference>
<evidence type="ECO:0000259" key="3">
    <source>
        <dbReference type="Pfam" id="PF00931"/>
    </source>
</evidence>
<dbReference type="Gene3D" id="3.40.50.300">
    <property type="entry name" value="P-loop containing nucleotide triphosphate hydrolases"/>
    <property type="match status" value="1"/>
</dbReference>
<dbReference type="PRINTS" id="PR00364">
    <property type="entry name" value="DISEASERSIST"/>
</dbReference>
<dbReference type="STRING" id="106549.A0A540MW87"/>
<dbReference type="EMBL" id="VIEB01000162">
    <property type="protein sequence ID" value="TQE03052.1"/>
    <property type="molecule type" value="Genomic_DNA"/>
</dbReference>
<keyword evidence="2" id="KW-0677">Repeat</keyword>
<dbReference type="InterPro" id="IPR042197">
    <property type="entry name" value="Apaf_helical"/>
</dbReference>
<name>A0A540MW87_MALBA</name>
<dbReference type="PANTHER" id="PTHR11017">
    <property type="entry name" value="LEUCINE-RICH REPEAT-CONTAINING PROTEIN"/>
    <property type="match status" value="1"/>
</dbReference>
<evidence type="ECO:0000313" key="5">
    <source>
        <dbReference type="EMBL" id="TQE03052.1"/>
    </source>
</evidence>
<dbReference type="PANTHER" id="PTHR11017:SF575">
    <property type="entry name" value="ADP-RIBOSYL CYCLASE_CYCLIC ADP-RIBOSE HYDROLASE"/>
    <property type="match status" value="1"/>
</dbReference>
<dbReference type="SUPFAM" id="SSF52058">
    <property type="entry name" value="L domain-like"/>
    <property type="match status" value="1"/>
</dbReference>
<dbReference type="GO" id="GO:0006952">
    <property type="term" value="P:defense response"/>
    <property type="evidence" value="ECO:0007669"/>
    <property type="project" value="InterPro"/>
</dbReference>
<evidence type="ECO:0000256" key="1">
    <source>
        <dbReference type="ARBA" id="ARBA00022614"/>
    </source>
</evidence>
<evidence type="ECO:0000313" key="6">
    <source>
        <dbReference type="Proteomes" id="UP000315295"/>
    </source>
</evidence>
<reference evidence="5 6" key="1">
    <citation type="journal article" date="2019" name="G3 (Bethesda)">
        <title>Sequencing of a Wild Apple (Malus baccata) Genome Unravels the Differences Between Cultivated and Wild Apple Species Regarding Disease Resistance and Cold Tolerance.</title>
        <authorList>
            <person name="Chen X."/>
        </authorList>
    </citation>
    <scope>NUCLEOTIDE SEQUENCE [LARGE SCALE GENOMIC DNA]</scope>
    <source>
        <strain evidence="6">cv. Shandingzi</strain>
        <tissue evidence="5">Leaves</tissue>
    </source>
</reference>
<evidence type="ECO:0000256" key="2">
    <source>
        <dbReference type="ARBA" id="ARBA00022737"/>
    </source>
</evidence>
<protein>
    <submittedName>
        <fullName evidence="5">Uncharacterized protein</fullName>
    </submittedName>
</protein>
<dbReference type="InterPro" id="IPR027417">
    <property type="entry name" value="P-loop_NTPase"/>
</dbReference>
<feature type="domain" description="NB-ARC" evidence="3">
    <location>
        <begin position="22"/>
        <end position="95"/>
    </location>
</feature>
<accession>A0A540MW87</accession>
<gene>
    <name evidence="5" type="ORF">C1H46_011416</name>
</gene>
<dbReference type="SUPFAM" id="SSF52540">
    <property type="entry name" value="P-loop containing nucleoside triphosphate hydrolases"/>
    <property type="match status" value="1"/>
</dbReference>
<dbReference type="Gene3D" id="1.10.8.430">
    <property type="entry name" value="Helical domain of apoptotic protease-activating factors"/>
    <property type="match status" value="1"/>
</dbReference>
<dbReference type="InterPro" id="IPR032675">
    <property type="entry name" value="LRR_dom_sf"/>
</dbReference>
<evidence type="ECO:0000259" key="4">
    <source>
        <dbReference type="Pfam" id="PF23282"/>
    </source>
</evidence>
<dbReference type="Proteomes" id="UP000315295">
    <property type="component" value="Unassembled WGS sequence"/>
</dbReference>
<comment type="caution">
    <text evidence="5">The sequence shown here is derived from an EMBL/GenBank/DDBJ whole genome shotgun (WGS) entry which is preliminary data.</text>
</comment>
<dbReference type="Pfam" id="PF23282">
    <property type="entry name" value="WHD_ROQ1"/>
    <property type="match status" value="1"/>
</dbReference>
<feature type="domain" description="Disease resistance protein Roq1-like winged-helix" evidence="4">
    <location>
        <begin position="168"/>
        <end position="235"/>
    </location>
</feature>
<sequence length="555" mass="64394">MFRFRLWFHSKPHQTAPRPPLLGSMKVLIVVDDIDDADQLDDLAIEHHSFGPGSRIILITRDEQVLNIQKLDKKYKAQMMTDEEALELLSWHAFGNHCPDKEYIELATDVVEYCGRLRLALRVVGRLLAKKSKSIWKSTLDKLRNLLHGKIHDTLRLSYDGLSDDHVKGVFLDMSHFFIHWNRRKLLPILDSCSRFCVESEIKTIQDRCLLDINDFETFTMHDLIRDMGREIVRAECAMEPGKRSRLWHHEDVTSVLRDESGTEAIRGLTLELPENSDELPFRTKAFKKMRHLKFLQLNYVKLTGSYHHLSKELRFLCWHGFPLEVIPEDFDLRNLVRIDLRYSKLVRVWEDSDLLPKKLKFLYLDHSRNLTQLPDFSKLPHLEFLSLNGCEGVSWGYHLFAQLKMLQDLNLRDCNITDDAILESLRSLSSLRILRLDGNGFSRLPILSGLSQLEYLYLNHCTNLQAIPELPTSLLTLEANYCTELEIMHDVAEMLELYDLQLKDCRKLKDIPNLDNFLHLRYMETLNMEGCTSLTATLRRTSYGIGGTGEGGCG</sequence>
<dbReference type="InterPro" id="IPR044974">
    <property type="entry name" value="Disease_R_plants"/>
</dbReference>
<keyword evidence="1" id="KW-0433">Leucine-rich repeat</keyword>
<dbReference type="InterPro" id="IPR001611">
    <property type="entry name" value="Leu-rich_rpt"/>
</dbReference>